<proteinExistence type="predicted"/>
<organism evidence="1">
    <name type="scientific">Arundo donax</name>
    <name type="common">Giant reed</name>
    <name type="synonym">Donax arundinaceus</name>
    <dbReference type="NCBI Taxonomy" id="35708"/>
    <lineage>
        <taxon>Eukaryota</taxon>
        <taxon>Viridiplantae</taxon>
        <taxon>Streptophyta</taxon>
        <taxon>Embryophyta</taxon>
        <taxon>Tracheophyta</taxon>
        <taxon>Spermatophyta</taxon>
        <taxon>Magnoliopsida</taxon>
        <taxon>Liliopsida</taxon>
        <taxon>Poales</taxon>
        <taxon>Poaceae</taxon>
        <taxon>PACMAD clade</taxon>
        <taxon>Arundinoideae</taxon>
        <taxon>Arundineae</taxon>
        <taxon>Arundo</taxon>
    </lineage>
</organism>
<accession>A0A0A9B7G5</accession>
<sequence>MKYTLIVLCPCYYKIFIPSQIIMLVPKPQDHNCEFSPKHVGVG</sequence>
<reference evidence="1" key="2">
    <citation type="journal article" date="2015" name="Data Brief">
        <title>Shoot transcriptome of the giant reed, Arundo donax.</title>
        <authorList>
            <person name="Barrero R.A."/>
            <person name="Guerrero F.D."/>
            <person name="Moolhuijzen P."/>
            <person name="Goolsby J.A."/>
            <person name="Tidwell J."/>
            <person name="Bellgard S.E."/>
            <person name="Bellgard M.I."/>
        </authorList>
    </citation>
    <scope>NUCLEOTIDE SEQUENCE</scope>
    <source>
        <tissue evidence="1">Shoot tissue taken approximately 20 cm above the soil surface</tissue>
    </source>
</reference>
<reference evidence="1" key="1">
    <citation type="submission" date="2014-09" db="EMBL/GenBank/DDBJ databases">
        <authorList>
            <person name="Magalhaes I.L.F."/>
            <person name="Oliveira U."/>
            <person name="Santos F.R."/>
            <person name="Vidigal T.H.D.A."/>
            <person name="Brescovit A.D."/>
            <person name="Santos A.J."/>
        </authorList>
    </citation>
    <scope>NUCLEOTIDE SEQUENCE</scope>
    <source>
        <tissue evidence="1">Shoot tissue taken approximately 20 cm above the soil surface</tissue>
    </source>
</reference>
<protein>
    <submittedName>
        <fullName evidence="1">Uncharacterized protein</fullName>
    </submittedName>
</protein>
<evidence type="ECO:0000313" key="1">
    <source>
        <dbReference type="EMBL" id="JAD55237.1"/>
    </source>
</evidence>
<name>A0A0A9B7G5_ARUDO</name>
<dbReference type="AlphaFoldDB" id="A0A0A9B7G5"/>
<dbReference type="EMBL" id="GBRH01242658">
    <property type="protein sequence ID" value="JAD55237.1"/>
    <property type="molecule type" value="Transcribed_RNA"/>
</dbReference>